<dbReference type="PANTHER" id="PTHR43711">
    <property type="entry name" value="TWO-COMPONENT HISTIDINE KINASE"/>
    <property type="match status" value="1"/>
</dbReference>
<keyword evidence="8" id="KW-0472">Membrane</keyword>
<dbReference type="PROSITE" id="PS50109">
    <property type="entry name" value="HIS_KIN"/>
    <property type="match status" value="1"/>
</dbReference>
<keyword evidence="11" id="KW-0614">Plasmid</keyword>
<dbReference type="InterPro" id="IPR036890">
    <property type="entry name" value="HATPase_C_sf"/>
</dbReference>
<dbReference type="SUPFAM" id="SSF47384">
    <property type="entry name" value="Homodimeric domain of signal transducing histidine kinase"/>
    <property type="match status" value="1"/>
</dbReference>
<dbReference type="InterPro" id="IPR005467">
    <property type="entry name" value="His_kinase_dom"/>
</dbReference>
<dbReference type="PROSITE" id="PS50885">
    <property type="entry name" value="HAMP"/>
    <property type="match status" value="1"/>
</dbReference>
<dbReference type="PRINTS" id="PR00344">
    <property type="entry name" value="BCTRLSENSOR"/>
</dbReference>
<dbReference type="EC" id="2.7.13.3" evidence="3"/>
<keyword evidence="4" id="KW-0597">Phosphoprotein</keyword>
<dbReference type="InterPro" id="IPR050736">
    <property type="entry name" value="Sensor_HK_Regulatory"/>
</dbReference>
<keyword evidence="5" id="KW-0808">Transferase</keyword>
<evidence type="ECO:0000256" key="7">
    <source>
        <dbReference type="ARBA" id="ARBA00023012"/>
    </source>
</evidence>
<dbReference type="InterPro" id="IPR004358">
    <property type="entry name" value="Sig_transdc_His_kin-like_C"/>
</dbReference>
<dbReference type="Pfam" id="PF00512">
    <property type="entry name" value="HisKA"/>
    <property type="match status" value="1"/>
</dbReference>
<dbReference type="KEGG" id="paby:Ga0080574_TMP116"/>
<evidence type="ECO:0000256" key="3">
    <source>
        <dbReference type="ARBA" id="ARBA00012438"/>
    </source>
</evidence>
<dbReference type="InterPro" id="IPR036097">
    <property type="entry name" value="HisK_dim/P_sf"/>
</dbReference>
<evidence type="ECO:0000256" key="2">
    <source>
        <dbReference type="ARBA" id="ARBA00004370"/>
    </source>
</evidence>
<geneLocation type="plasmid" evidence="12">
    <name>ppaby5</name>
</geneLocation>
<dbReference type="InterPro" id="IPR003661">
    <property type="entry name" value="HisK_dim/P_dom"/>
</dbReference>
<keyword evidence="12" id="KW-1185">Reference proteome</keyword>
<comment type="catalytic activity">
    <reaction evidence="1">
        <text>ATP + protein L-histidine = ADP + protein N-phospho-L-histidine.</text>
        <dbReference type="EC" id="2.7.13.3"/>
    </reaction>
</comment>
<keyword evidence="11" id="KW-0238">DNA-binding</keyword>
<dbReference type="SMART" id="SM00388">
    <property type="entry name" value="HisKA"/>
    <property type="match status" value="1"/>
</dbReference>
<sequence length="532" mass="57016">MNKDSPPDRSRSGLSLKARLGLGAGLLGLATLLTAAMLVTGMARVSQRLDTALAAETRLEQYSALSTQVSTFIVVAAEAIQRGLPPETRAARIDGIAATLDRSFVMLRAGLDAEVAEAQGLDEQSRRATQSLGLARMQALFRSTRDGLVSETEDRDRLRAYLDTFASGFEPLLAGAVNEEKRLRAGILAGIEDLRRSLTLAAIAIGLAALALCAGVYFGLIRPQFRRLDALRDAARRIGLEEFDIALPAGPRDEIGALSAETARMAQALAARAEAVARDRAQLGEIIRQRTEALSAANARLERTDEDRRRFFADISHELRTPLTVILMEAQLGRQGDDPAPAFATIEARAQRLNRRIDDLLRIARSETGQLALETAPVALKDLLSEAEAETRAELSNAGMVLDAPDAAPLTVTGDRNWLRQVVVGLIRNAIRHARAGGRLRLELREDGGFGEIVLTDNGPGIAAEDQARIFDRFAQGGGGNAQGFGLGLALARWVIEEQGGSIALQSPLPRDAALGNAAGTKISVRLPLDRG</sequence>
<dbReference type="CDD" id="cd00082">
    <property type="entry name" value="HisKA"/>
    <property type="match status" value="1"/>
</dbReference>
<dbReference type="AlphaFoldDB" id="A0A1P8UM42"/>
<dbReference type="Gene3D" id="3.30.565.10">
    <property type="entry name" value="Histidine kinase-like ATPase, C-terminal domain"/>
    <property type="match status" value="1"/>
</dbReference>
<keyword evidence="8" id="KW-1133">Transmembrane helix</keyword>
<protein>
    <recommendedName>
        <fullName evidence="3">histidine kinase</fullName>
        <ecNumber evidence="3">2.7.13.3</ecNumber>
    </recommendedName>
</protein>
<dbReference type="InterPro" id="IPR003594">
    <property type="entry name" value="HATPase_dom"/>
</dbReference>
<dbReference type="PANTHER" id="PTHR43711:SF1">
    <property type="entry name" value="HISTIDINE KINASE 1"/>
    <property type="match status" value="1"/>
</dbReference>
<evidence type="ECO:0000256" key="8">
    <source>
        <dbReference type="SAM" id="Phobius"/>
    </source>
</evidence>
<keyword evidence="6" id="KW-0418">Kinase</keyword>
<proteinExistence type="predicted"/>
<accession>A0A1P8UM42</accession>
<dbReference type="InterPro" id="IPR003660">
    <property type="entry name" value="HAMP_dom"/>
</dbReference>
<dbReference type="Gene3D" id="6.10.340.10">
    <property type="match status" value="1"/>
</dbReference>
<dbReference type="EMBL" id="CP015089">
    <property type="protein sequence ID" value="APZ50450.1"/>
    <property type="molecule type" value="Genomic_DNA"/>
</dbReference>
<name>A0A1P8UM42_9RHOB</name>
<evidence type="ECO:0000313" key="11">
    <source>
        <dbReference type="EMBL" id="APZ50450.1"/>
    </source>
</evidence>
<dbReference type="OrthoDB" id="9809766at2"/>
<dbReference type="SMART" id="SM00304">
    <property type="entry name" value="HAMP"/>
    <property type="match status" value="1"/>
</dbReference>
<feature type="domain" description="Histidine kinase" evidence="9">
    <location>
        <begin position="314"/>
        <end position="531"/>
    </location>
</feature>
<dbReference type="Pfam" id="PF02518">
    <property type="entry name" value="HATPase_c"/>
    <property type="match status" value="1"/>
</dbReference>
<organism evidence="11 12">
    <name type="scientific">Salipiger abyssi</name>
    <dbReference type="NCBI Taxonomy" id="1250539"/>
    <lineage>
        <taxon>Bacteria</taxon>
        <taxon>Pseudomonadati</taxon>
        <taxon>Pseudomonadota</taxon>
        <taxon>Alphaproteobacteria</taxon>
        <taxon>Rhodobacterales</taxon>
        <taxon>Roseobacteraceae</taxon>
        <taxon>Salipiger</taxon>
    </lineage>
</organism>
<dbReference type="CDD" id="cd00075">
    <property type="entry name" value="HATPase"/>
    <property type="match status" value="1"/>
</dbReference>
<feature type="transmembrane region" description="Helical" evidence="8">
    <location>
        <begin position="20"/>
        <end position="39"/>
    </location>
</feature>
<dbReference type="GO" id="GO:0016020">
    <property type="term" value="C:membrane"/>
    <property type="evidence" value="ECO:0007669"/>
    <property type="project" value="UniProtKB-SubCell"/>
</dbReference>
<dbReference type="SMART" id="SM00387">
    <property type="entry name" value="HATPase_c"/>
    <property type="match status" value="1"/>
</dbReference>
<dbReference type="GO" id="GO:0003677">
    <property type="term" value="F:DNA binding"/>
    <property type="evidence" value="ECO:0007669"/>
    <property type="project" value="UniProtKB-KW"/>
</dbReference>
<evidence type="ECO:0000256" key="5">
    <source>
        <dbReference type="ARBA" id="ARBA00022679"/>
    </source>
</evidence>
<feature type="transmembrane region" description="Helical" evidence="8">
    <location>
        <begin position="198"/>
        <end position="220"/>
    </location>
</feature>
<feature type="domain" description="HAMP" evidence="10">
    <location>
        <begin position="222"/>
        <end position="274"/>
    </location>
</feature>
<gene>
    <name evidence="11" type="ORF">Ga0080574_TMP116</name>
</gene>
<dbReference type="SUPFAM" id="SSF55874">
    <property type="entry name" value="ATPase domain of HSP90 chaperone/DNA topoisomerase II/histidine kinase"/>
    <property type="match status" value="1"/>
</dbReference>
<evidence type="ECO:0000256" key="1">
    <source>
        <dbReference type="ARBA" id="ARBA00000085"/>
    </source>
</evidence>
<comment type="subcellular location">
    <subcellularLocation>
        <location evidence="2">Membrane</location>
    </subcellularLocation>
</comment>
<evidence type="ECO:0000259" key="9">
    <source>
        <dbReference type="PROSITE" id="PS50109"/>
    </source>
</evidence>
<keyword evidence="8" id="KW-0812">Transmembrane</keyword>
<keyword evidence="7" id="KW-0902">Two-component regulatory system</keyword>
<evidence type="ECO:0000259" key="10">
    <source>
        <dbReference type="PROSITE" id="PS50885"/>
    </source>
</evidence>
<dbReference type="Proteomes" id="UP000187059">
    <property type="component" value="Plasmid pPABY5"/>
</dbReference>
<evidence type="ECO:0000256" key="4">
    <source>
        <dbReference type="ARBA" id="ARBA00022553"/>
    </source>
</evidence>
<dbReference type="GO" id="GO:0000155">
    <property type="term" value="F:phosphorelay sensor kinase activity"/>
    <property type="evidence" value="ECO:0007669"/>
    <property type="project" value="InterPro"/>
</dbReference>
<evidence type="ECO:0000256" key="6">
    <source>
        <dbReference type="ARBA" id="ARBA00022777"/>
    </source>
</evidence>
<reference evidence="11 12" key="1">
    <citation type="submission" date="2016-04" db="EMBL/GenBank/DDBJ databases">
        <title>Deep-sea bacteria in the southern Pacific.</title>
        <authorList>
            <person name="Tang K."/>
        </authorList>
    </citation>
    <scope>NUCLEOTIDE SEQUENCE [LARGE SCALE GENOMIC DNA]</scope>
    <source>
        <strain evidence="11 12">JLT2014</strain>
        <plasmid evidence="12">ppaby5</plasmid>
    </source>
</reference>
<evidence type="ECO:0000313" key="12">
    <source>
        <dbReference type="Proteomes" id="UP000187059"/>
    </source>
</evidence>
<dbReference type="Gene3D" id="1.10.287.130">
    <property type="match status" value="1"/>
</dbReference>
<dbReference type="RefSeq" id="WP_076694105.1">
    <property type="nucleotide sequence ID" value="NZ_CP015089.1"/>
</dbReference>